<dbReference type="InterPro" id="IPR001309">
    <property type="entry name" value="Pept_C14_p20"/>
</dbReference>
<dbReference type="SMART" id="SM00409">
    <property type="entry name" value="IG"/>
    <property type="match status" value="2"/>
</dbReference>
<evidence type="ECO:0000313" key="5">
    <source>
        <dbReference type="Proteomes" id="UP001208570"/>
    </source>
</evidence>
<dbReference type="PROSITE" id="PS50835">
    <property type="entry name" value="IG_LIKE"/>
    <property type="match status" value="2"/>
</dbReference>
<feature type="domain" description="Ig-like" evidence="3">
    <location>
        <begin position="291"/>
        <end position="371"/>
    </location>
</feature>
<dbReference type="Gene3D" id="2.60.40.10">
    <property type="entry name" value="Immunoglobulins"/>
    <property type="match status" value="3"/>
</dbReference>
<dbReference type="SUPFAM" id="SSF52129">
    <property type="entry name" value="Caspase-like"/>
    <property type="match status" value="1"/>
</dbReference>
<dbReference type="AlphaFoldDB" id="A0AAD9KE37"/>
<dbReference type="PANTHER" id="PTHR22576:SF37">
    <property type="entry name" value="MUCOSA-ASSOCIATED LYMPHOID TISSUE LYMPHOMA TRANSLOCATION PROTEIN 1"/>
    <property type="match status" value="1"/>
</dbReference>
<dbReference type="InterPro" id="IPR007110">
    <property type="entry name" value="Ig-like_dom"/>
</dbReference>
<feature type="domain" description="Caspase family p20" evidence="2">
    <location>
        <begin position="600"/>
        <end position="680"/>
    </location>
</feature>
<dbReference type="InterPro" id="IPR013783">
    <property type="entry name" value="Ig-like_fold"/>
</dbReference>
<dbReference type="SMART" id="SM00408">
    <property type="entry name" value="IGc2"/>
    <property type="match status" value="3"/>
</dbReference>
<dbReference type="InterPro" id="IPR011600">
    <property type="entry name" value="Pept_C14_caspase"/>
</dbReference>
<dbReference type="InterPro" id="IPR003598">
    <property type="entry name" value="Ig_sub2"/>
</dbReference>
<dbReference type="InterPro" id="IPR013098">
    <property type="entry name" value="Ig_I-set"/>
</dbReference>
<evidence type="ECO:0008006" key="6">
    <source>
        <dbReference type="Google" id="ProtNLM"/>
    </source>
</evidence>
<dbReference type="EMBL" id="JAODUP010000014">
    <property type="protein sequence ID" value="KAK2168793.1"/>
    <property type="molecule type" value="Genomic_DNA"/>
</dbReference>
<dbReference type="Gene3D" id="3.40.50.1460">
    <property type="match status" value="1"/>
</dbReference>
<sequence length="1004" mass="113504">MLTHMMSCFCAFNLGKIPTAYENGMATYGNQHTKDIVSHYESALPARAVDGGFLSEWPQLKVTLAEKTTQRKIDPSAVYIDHLRQKPSELENILFLVEIMLTVSPSTAACERGFSTLNRIKTNMRCNLGQESLSPEAEPDEPDQLTPRPVPSQSVYAEVRVQLFDDSDTEPEDGDDFVIMENLVQDMNSCECGSETAENMNLWDMPYAILSQICDDINIVPGLVDKLIATQDNTIYKLSIIEANQCHNSRTKGPCEEVLHRWGNKGMTIRELINSLDMLRLEKSLSLLIKPTPLRLIKDIPSSLKIEEGDTLKIECYVKGFPYPTYCWFRGKRVIAQNKTGQLQIENVGLNDTGSYICRVHNYLKKLEEVQWTSRCEVYVEESLHRHIDKMAIHDNTTNNHSLHPVSIHFTKQPPKEVKVQYDESLKLTVEAVGPPPLHYLWCKDREIILGASDNPVLMIQSMSSKDKGTYQCTVYNKTKEIECKSTECEVKIIYPPSNGKHGDQPVITQQPTDKQECINGIAVFLVEAQCLHNLHYQWYHNGTILPGCFNNELRFVVKSRDQEGQYQCRISTDSGYAILSRLVQLKINYSKKGSAYYATDKLAILLGQSNYRSNNKQLPAVKNDLYEAHEVFSSLGFKTVSCLDNTLDEMTRVIHLAIDMMRGLGNDKLYVVVYVVGHGFIHHGVSYLMPCSATEGTQVSNCLSVEVVEKTIIKELNPVAFLMILDICQTEINHILQGELPPPRSGPVSKGMVIFRAATKGQEALETYQPESGASLKDESSQQMTSLGSWVDITSQKQLRGIFSQALFNILRKQEKLILQDLYKALNDVFPRPDPTFSTSKGKEQDPVFEINLEEERSLLDPINSQGQEKEYEERIRKYHQLTSKSLPSDFCIPLKSDADCWNIRGTFVIKASNVLEMVIYEEDKRPAHLRTLQVNYNIDAQSVPLSPLSFILNLTYSTPSVSPISMQVKAGYPLISHLRNMYPSVSENREACEHSDSGENEL</sequence>
<dbReference type="Gene3D" id="1.10.533.10">
    <property type="entry name" value="Death Domain, Fas"/>
    <property type="match status" value="1"/>
</dbReference>
<dbReference type="InterPro" id="IPR029030">
    <property type="entry name" value="Caspase-like_dom_sf"/>
</dbReference>
<accession>A0AAD9KE37</accession>
<keyword evidence="5" id="KW-1185">Reference proteome</keyword>
<dbReference type="GO" id="GO:0004197">
    <property type="term" value="F:cysteine-type endopeptidase activity"/>
    <property type="evidence" value="ECO:0007669"/>
    <property type="project" value="InterPro"/>
</dbReference>
<evidence type="ECO:0000256" key="1">
    <source>
        <dbReference type="SAM" id="MobiDB-lite"/>
    </source>
</evidence>
<dbReference type="Proteomes" id="UP001208570">
    <property type="component" value="Unassembled WGS sequence"/>
</dbReference>
<name>A0AAD9KE37_9ANNE</name>
<protein>
    <recommendedName>
        <fullName evidence="6">Mucosa-associated lymphoid tissue lymphoma translocation protein 1</fullName>
    </recommendedName>
</protein>
<dbReference type="PANTHER" id="PTHR22576">
    <property type="entry name" value="MUCOSA ASSOCIATED LYMPHOID TISSUE LYMPHOMA TRANSLOCATION PROTEIN 1/PARACASPASE"/>
    <property type="match status" value="1"/>
</dbReference>
<dbReference type="InterPro" id="IPR052039">
    <property type="entry name" value="Caspase-related_regulators"/>
</dbReference>
<dbReference type="Pfam" id="PF13927">
    <property type="entry name" value="Ig_3"/>
    <property type="match status" value="1"/>
</dbReference>
<evidence type="ECO:0000259" key="2">
    <source>
        <dbReference type="PROSITE" id="PS50208"/>
    </source>
</evidence>
<dbReference type="GO" id="GO:0006508">
    <property type="term" value="P:proteolysis"/>
    <property type="evidence" value="ECO:0007669"/>
    <property type="project" value="InterPro"/>
</dbReference>
<dbReference type="SUPFAM" id="SSF48726">
    <property type="entry name" value="Immunoglobulin"/>
    <property type="match status" value="3"/>
</dbReference>
<dbReference type="SUPFAM" id="SSF47986">
    <property type="entry name" value="DEATH domain"/>
    <property type="match status" value="1"/>
</dbReference>
<dbReference type="InterPro" id="IPR036179">
    <property type="entry name" value="Ig-like_dom_sf"/>
</dbReference>
<dbReference type="CDD" id="cd00096">
    <property type="entry name" value="Ig"/>
    <property type="match status" value="2"/>
</dbReference>
<dbReference type="PROSITE" id="PS50208">
    <property type="entry name" value="CASPASE_P20"/>
    <property type="match status" value="1"/>
</dbReference>
<gene>
    <name evidence="4" type="ORF">LSH36_14g07071</name>
</gene>
<evidence type="ECO:0000313" key="4">
    <source>
        <dbReference type="EMBL" id="KAK2168793.1"/>
    </source>
</evidence>
<dbReference type="Pfam" id="PF00656">
    <property type="entry name" value="Peptidase_C14"/>
    <property type="match status" value="1"/>
</dbReference>
<dbReference type="Pfam" id="PF07679">
    <property type="entry name" value="I-set"/>
    <property type="match status" value="1"/>
</dbReference>
<evidence type="ECO:0000259" key="3">
    <source>
        <dbReference type="PROSITE" id="PS50835"/>
    </source>
</evidence>
<dbReference type="InterPro" id="IPR011029">
    <property type="entry name" value="DEATH-like_dom_sf"/>
</dbReference>
<dbReference type="InterPro" id="IPR003599">
    <property type="entry name" value="Ig_sub"/>
</dbReference>
<feature type="region of interest" description="Disordered" evidence="1">
    <location>
        <begin position="131"/>
        <end position="151"/>
    </location>
</feature>
<proteinExistence type="predicted"/>
<comment type="caution">
    <text evidence="4">The sequence shown here is derived from an EMBL/GenBank/DDBJ whole genome shotgun (WGS) entry which is preliminary data.</text>
</comment>
<reference evidence="4" key="1">
    <citation type="journal article" date="2023" name="Mol. Biol. Evol.">
        <title>Third-Generation Sequencing Reveals the Adaptive Role of the Epigenome in Three Deep-Sea Polychaetes.</title>
        <authorList>
            <person name="Perez M."/>
            <person name="Aroh O."/>
            <person name="Sun Y."/>
            <person name="Lan Y."/>
            <person name="Juniper S.K."/>
            <person name="Young C.R."/>
            <person name="Angers B."/>
            <person name="Qian P.Y."/>
        </authorList>
    </citation>
    <scope>NUCLEOTIDE SEQUENCE</scope>
    <source>
        <strain evidence="4">P08H-3</strain>
    </source>
</reference>
<feature type="domain" description="Ig-like" evidence="3">
    <location>
        <begin position="405"/>
        <end position="483"/>
    </location>
</feature>
<organism evidence="4 5">
    <name type="scientific">Paralvinella palmiformis</name>
    <dbReference type="NCBI Taxonomy" id="53620"/>
    <lineage>
        <taxon>Eukaryota</taxon>
        <taxon>Metazoa</taxon>
        <taxon>Spiralia</taxon>
        <taxon>Lophotrochozoa</taxon>
        <taxon>Annelida</taxon>
        <taxon>Polychaeta</taxon>
        <taxon>Sedentaria</taxon>
        <taxon>Canalipalpata</taxon>
        <taxon>Terebellida</taxon>
        <taxon>Terebelliformia</taxon>
        <taxon>Alvinellidae</taxon>
        <taxon>Paralvinella</taxon>
    </lineage>
</organism>